<dbReference type="CDD" id="cd02233">
    <property type="entry name" value="cupin_HNL-like"/>
    <property type="match status" value="1"/>
</dbReference>
<evidence type="ECO:0000313" key="2">
    <source>
        <dbReference type="EMBL" id="KAL1866020.1"/>
    </source>
</evidence>
<evidence type="ECO:0000259" key="1">
    <source>
        <dbReference type="Pfam" id="PF07883"/>
    </source>
</evidence>
<dbReference type="InterPro" id="IPR047263">
    <property type="entry name" value="HNL-like_cupin"/>
</dbReference>
<name>A0ABR3WQS8_9PEZI</name>
<dbReference type="PANTHER" id="PTHR43698">
    <property type="entry name" value="RIBD C-TERMINAL DOMAIN CONTAINING PROTEIN"/>
    <property type="match status" value="1"/>
</dbReference>
<keyword evidence="3" id="KW-1185">Reference proteome</keyword>
<dbReference type="PANTHER" id="PTHR43698:SF1">
    <property type="entry name" value="BLL4564 PROTEIN"/>
    <property type="match status" value="1"/>
</dbReference>
<accession>A0ABR3WQS8</accession>
<dbReference type="InterPro" id="IPR013096">
    <property type="entry name" value="Cupin_2"/>
</dbReference>
<protein>
    <recommendedName>
        <fullName evidence="1">Cupin type-2 domain-containing protein</fullName>
    </recommendedName>
</protein>
<dbReference type="SUPFAM" id="SSF51182">
    <property type="entry name" value="RmlC-like cupins"/>
    <property type="match status" value="1"/>
</dbReference>
<dbReference type="Gene3D" id="2.60.120.10">
    <property type="entry name" value="Jelly Rolls"/>
    <property type="match status" value="1"/>
</dbReference>
<dbReference type="InterPro" id="IPR011051">
    <property type="entry name" value="RmlC_Cupin_sf"/>
</dbReference>
<dbReference type="Pfam" id="PF07883">
    <property type="entry name" value="Cupin_2"/>
    <property type="match status" value="1"/>
</dbReference>
<reference evidence="2 3" key="1">
    <citation type="journal article" date="2024" name="IMA Fungus">
        <title>IMA Genome - F19 : A genome assembly and annotation guide to empower mycologists, including annotated draft genome sequences of Ceratocystis pirilliformis, Diaporthe australafricana, Fusarium ophioides, Paecilomyces lecythidis, and Sporothrix stenoceras.</title>
        <authorList>
            <person name="Aylward J."/>
            <person name="Wilson A.M."/>
            <person name="Visagie C.M."/>
            <person name="Spraker J."/>
            <person name="Barnes I."/>
            <person name="Buitendag C."/>
            <person name="Ceriani C."/>
            <person name="Del Mar Angel L."/>
            <person name="du Plessis D."/>
            <person name="Fuchs T."/>
            <person name="Gasser K."/>
            <person name="Kramer D."/>
            <person name="Li W."/>
            <person name="Munsamy K."/>
            <person name="Piso A."/>
            <person name="Price J.L."/>
            <person name="Sonnekus B."/>
            <person name="Thomas C."/>
            <person name="van der Nest A."/>
            <person name="van Dijk A."/>
            <person name="van Heerden A."/>
            <person name="van Vuuren N."/>
            <person name="Yilmaz N."/>
            <person name="Duong T.A."/>
            <person name="van der Merwe N.A."/>
            <person name="Wingfield M.J."/>
            <person name="Wingfield B.D."/>
        </authorList>
    </citation>
    <scope>NUCLEOTIDE SEQUENCE [LARGE SCALE GENOMIC DNA]</scope>
    <source>
        <strain evidence="2 3">CMW 18300</strain>
    </source>
</reference>
<organism evidence="2 3">
    <name type="scientific">Diaporthe australafricana</name>
    <dbReference type="NCBI Taxonomy" id="127596"/>
    <lineage>
        <taxon>Eukaryota</taxon>
        <taxon>Fungi</taxon>
        <taxon>Dikarya</taxon>
        <taxon>Ascomycota</taxon>
        <taxon>Pezizomycotina</taxon>
        <taxon>Sordariomycetes</taxon>
        <taxon>Sordariomycetidae</taxon>
        <taxon>Diaporthales</taxon>
        <taxon>Diaporthaceae</taxon>
        <taxon>Diaporthe</taxon>
    </lineage>
</organism>
<proteinExistence type="predicted"/>
<sequence length="136" mass="14632">MPCTIIRNSTGGGNSGAQSTLKAANTFTGDVWMDKLAGPVDGIMCNHVTFLPGSRTHWHHHENGQILEVKAGSGWVCDKGGKPQRISAGDIVQCPAKTVHWHGADDGSMMMHLAISLGKTTWMEEVSQEDYVAKSD</sequence>
<dbReference type="EMBL" id="JAWRVE010000058">
    <property type="protein sequence ID" value="KAL1866020.1"/>
    <property type="molecule type" value="Genomic_DNA"/>
</dbReference>
<feature type="domain" description="Cupin type-2" evidence="1">
    <location>
        <begin position="47"/>
        <end position="110"/>
    </location>
</feature>
<comment type="caution">
    <text evidence="2">The sequence shown here is derived from an EMBL/GenBank/DDBJ whole genome shotgun (WGS) entry which is preliminary data.</text>
</comment>
<gene>
    <name evidence="2" type="ORF">Daus18300_006921</name>
</gene>
<dbReference type="InterPro" id="IPR014710">
    <property type="entry name" value="RmlC-like_jellyroll"/>
</dbReference>
<evidence type="ECO:0000313" key="3">
    <source>
        <dbReference type="Proteomes" id="UP001583177"/>
    </source>
</evidence>
<dbReference type="Proteomes" id="UP001583177">
    <property type="component" value="Unassembled WGS sequence"/>
</dbReference>